<dbReference type="Pfam" id="PF01636">
    <property type="entry name" value="APH"/>
    <property type="match status" value="1"/>
</dbReference>
<accession>A0A1E7JXF7</accession>
<dbReference type="PANTHER" id="PTHR21310:SF42">
    <property type="entry name" value="BIFUNCTIONAL AAC_APH"/>
    <property type="match status" value="1"/>
</dbReference>
<dbReference type="STRING" id="1075402.AN216_20935"/>
<dbReference type="InterPro" id="IPR011009">
    <property type="entry name" value="Kinase-like_dom_sf"/>
</dbReference>
<keyword evidence="2" id="KW-0808">Transferase</keyword>
<dbReference type="PATRIC" id="fig|1075402.3.peg.371"/>
<dbReference type="InterPro" id="IPR051678">
    <property type="entry name" value="AGP_Transferase"/>
</dbReference>
<evidence type="ECO:0000313" key="2">
    <source>
        <dbReference type="EMBL" id="OEU96366.1"/>
    </source>
</evidence>
<gene>
    <name evidence="2" type="ORF">AN216_20935</name>
</gene>
<dbReference type="EMBL" id="LJGU01000142">
    <property type="protein sequence ID" value="OEU96366.1"/>
    <property type="molecule type" value="Genomic_DNA"/>
</dbReference>
<organism evidence="2 3">
    <name type="scientific">Streptomyces oceani</name>
    <dbReference type="NCBI Taxonomy" id="1075402"/>
    <lineage>
        <taxon>Bacteria</taxon>
        <taxon>Bacillati</taxon>
        <taxon>Actinomycetota</taxon>
        <taxon>Actinomycetes</taxon>
        <taxon>Kitasatosporales</taxon>
        <taxon>Streptomycetaceae</taxon>
        <taxon>Streptomyces</taxon>
    </lineage>
</organism>
<dbReference type="PANTHER" id="PTHR21310">
    <property type="entry name" value="AMINOGLYCOSIDE PHOSPHOTRANSFERASE-RELATED-RELATED"/>
    <property type="match status" value="1"/>
</dbReference>
<dbReference type="Gene3D" id="3.30.200.20">
    <property type="entry name" value="Phosphorylase Kinase, domain 1"/>
    <property type="match status" value="1"/>
</dbReference>
<keyword evidence="3" id="KW-1185">Reference proteome</keyword>
<sequence length="304" mass="32520">MSLEQPSPVAPPPDPALDEDLVRRLVAERFPRWAGLPVERWPSGGTVNAMYRLGDELVVRLPLGQGGAEDVAREREWLPRLAPHLPARVPEVLGEGAPALGFPWPWSVYGWLAGEHPVAGALSEPSALAEDLAAFVTATWSITLPAGPRAHRGGPVTALDAETRAAIEALRGLPQEGIDCDAATAVWEETMRTPGPDGRPVWLHADLMPGNLLVDDGGRLASVIDFGCAGVGDPACDLFPAWNLLPADAREVFRVALAVDDATWARGRGRTLSQALIALPHYRETNQAMAGNARHVIRAVLDEG</sequence>
<dbReference type="SUPFAM" id="SSF56112">
    <property type="entry name" value="Protein kinase-like (PK-like)"/>
    <property type="match status" value="1"/>
</dbReference>
<protein>
    <submittedName>
        <fullName evidence="2">Phosphotransferase</fullName>
    </submittedName>
</protein>
<dbReference type="CDD" id="cd05155">
    <property type="entry name" value="APH_ChoK_like_1"/>
    <property type="match status" value="1"/>
</dbReference>
<dbReference type="InterPro" id="IPR002575">
    <property type="entry name" value="Aminoglycoside_PTrfase"/>
</dbReference>
<feature type="domain" description="Aminoglycoside phosphotransferase" evidence="1">
    <location>
        <begin position="43"/>
        <end position="268"/>
    </location>
</feature>
<dbReference type="Proteomes" id="UP000176101">
    <property type="component" value="Unassembled WGS sequence"/>
</dbReference>
<comment type="caution">
    <text evidence="2">The sequence shown here is derived from an EMBL/GenBank/DDBJ whole genome shotgun (WGS) entry which is preliminary data.</text>
</comment>
<evidence type="ECO:0000313" key="3">
    <source>
        <dbReference type="Proteomes" id="UP000176101"/>
    </source>
</evidence>
<dbReference type="AlphaFoldDB" id="A0A1E7JXF7"/>
<evidence type="ECO:0000259" key="1">
    <source>
        <dbReference type="Pfam" id="PF01636"/>
    </source>
</evidence>
<reference evidence="2 3" key="1">
    <citation type="journal article" date="2016" name="Front. Microbiol.">
        <title>Comparative Genomics Analysis of Streptomyces Species Reveals Their Adaptation to the Marine Environment and Their Diversity at the Genomic Level.</title>
        <authorList>
            <person name="Tian X."/>
            <person name="Zhang Z."/>
            <person name="Yang T."/>
            <person name="Chen M."/>
            <person name="Li J."/>
            <person name="Chen F."/>
            <person name="Yang J."/>
            <person name="Li W."/>
            <person name="Zhang B."/>
            <person name="Zhang Z."/>
            <person name="Wu J."/>
            <person name="Zhang C."/>
            <person name="Long L."/>
            <person name="Xiao J."/>
        </authorList>
    </citation>
    <scope>NUCLEOTIDE SEQUENCE [LARGE SCALE GENOMIC DNA]</scope>
    <source>
        <strain evidence="2 3">SCSIO 02100</strain>
    </source>
</reference>
<name>A0A1E7JXF7_9ACTN</name>
<dbReference type="Gene3D" id="3.90.1200.10">
    <property type="match status" value="1"/>
</dbReference>
<dbReference type="OrthoDB" id="9797603at2"/>
<proteinExistence type="predicted"/>
<dbReference type="GO" id="GO:0016740">
    <property type="term" value="F:transferase activity"/>
    <property type="evidence" value="ECO:0007669"/>
    <property type="project" value="UniProtKB-KW"/>
</dbReference>